<keyword evidence="1" id="KW-0812">Transmembrane</keyword>
<keyword evidence="2" id="KW-0378">Hydrolase</keyword>
<sequence length="349" mass="38746">MDSLTQAVLGAGIQGSLMGRYQGRKALLYGGLLATLPDLDVLVSYPDPVSLMTYHRGFSHSVFVLGGLAAVLAWLIRKKWPHAPYSAGRLFLTLFLVLVTHPVLDAFTVYGTQLFWPWPSVPESWSAMFIIDPVYTVPLALAVLAAAIFGCTGGTRRALAIVLMLGTVYLGAALAGRWHAEERVRQALLQQGVRPTAVLATPMPFNILLWRVLAKDGHGQYYEAVSGWLDRHPPEMLALPLHLAQRPILDGVALHDRLRWFTDDWLRYDVIGDVLVVTDLRMGVAGYYTFRFVMAERGADGRWHPVVPRRWPSGRGGWPQMQLLLARIFDSSTPLPLAEWAAYAARALP</sequence>
<feature type="transmembrane region" description="Helical" evidence="1">
    <location>
        <begin position="57"/>
        <end position="76"/>
    </location>
</feature>
<evidence type="ECO:0000313" key="3">
    <source>
        <dbReference type="Proteomes" id="UP000216947"/>
    </source>
</evidence>
<feature type="transmembrane region" description="Helical" evidence="1">
    <location>
        <begin position="158"/>
        <end position="178"/>
    </location>
</feature>
<feature type="transmembrane region" description="Helical" evidence="1">
    <location>
        <begin position="26"/>
        <end position="45"/>
    </location>
</feature>
<organism evidence="2 3">
    <name type="scientific">Bordetella genomosp. 7</name>
    <dbReference type="NCBI Taxonomy" id="1416805"/>
    <lineage>
        <taxon>Bacteria</taxon>
        <taxon>Pseudomonadati</taxon>
        <taxon>Pseudomonadota</taxon>
        <taxon>Betaproteobacteria</taxon>
        <taxon>Burkholderiales</taxon>
        <taxon>Alcaligenaceae</taxon>
        <taxon>Bordetella</taxon>
    </lineage>
</organism>
<evidence type="ECO:0000256" key="1">
    <source>
        <dbReference type="SAM" id="Phobius"/>
    </source>
</evidence>
<keyword evidence="3" id="KW-1185">Reference proteome</keyword>
<gene>
    <name evidence="2" type="ORF">CAL19_10300</name>
</gene>
<dbReference type="Proteomes" id="UP000216947">
    <property type="component" value="Unassembled WGS sequence"/>
</dbReference>
<dbReference type="PANTHER" id="PTHR40031">
    <property type="entry name" value="HYPOTHETICAL MEMBRANE SPANNING PROTEIN"/>
    <property type="match status" value="1"/>
</dbReference>
<keyword evidence="1" id="KW-1133">Transmembrane helix</keyword>
<comment type="caution">
    <text evidence="2">The sequence shown here is derived from an EMBL/GenBank/DDBJ whole genome shotgun (WGS) entry which is preliminary data.</text>
</comment>
<dbReference type="PANTHER" id="PTHR40031:SF1">
    <property type="entry name" value="MEMBRANE-BOUND METAL-DEPENDENT HYDROLASE"/>
    <property type="match status" value="1"/>
</dbReference>
<reference evidence="3" key="1">
    <citation type="submission" date="2017-05" db="EMBL/GenBank/DDBJ databases">
        <title>Complete and WGS of Bordetella genogroups.</title>
        <authorList>
            <person name="Spilker T."/>
            <person name="Lipuma J."/>
        </authorList>
    </citation>
    <scope>NUCLEOTIDE SEQUENCE [LARGE SCALE GENOMIC DNA]</scope>
    <source>
        <strain evidence="3">AU18089</strain>
    </source>
</reference>
<dbReference type="InterPro" id="IPR007404">
    <property type="entry name" value="YdjM-like"/>
</dbReference>
<dbReference type="RefSeq" id="WP_094796708.1">
    <property type="nucleotide sequence ID" value="NZ_NEVK01000004.1"/>
</dbReference>
<dbReference type="EMBL" id="NEVK01000004">
    <property type="protein sequence ID" value="OZI22880.1"/>
    <property type="molecule type" value="Genomic_DNA"/>
</dbReference>
<keyword evidence="1" id="KW-0472">Membrane</keyword>
<dbReference type="InterPro" id="IPR053170">
    <property type="entry name" value="Transcription_regulator"/>
</dbReference>
<proteinExistence type="predicted"/>
<evidence type="ECO:0000313" key="2">
    <source>
        <dbReference type="EMBL" id="OZI22880.1"/>
    </source>
</evidence>
<feature type="transmembrane region" description="Helical" evidence="1">
    <location>
        <begin position="130"/>
        <end position="151"/>
    </location>
</feature>
<dbReference type="GO" id="GO:0016787">
    <property type="term" value="F:hydrolase activity"/>
    <property type="evidence" value="ECO:0007669"/>
    <property type="project" value="UniProtKB-KW"/>
</dbReference>
<name>A0A261RE26_9BORD</name>
<feature type="transmembrane region" description="Helical" evidence="1">
    <location>
        <begin position="88"/>
        <end position="110"/>
    </location>
</feature>
<protein>
    <submittedName>
        <fullName evidence="2">Hydrolase</fullName>
    </submittedName>
</protein>
<dbReference type="AlphaFoldDB" id="A0A261RE26"/>
<dbReference type="Pfam" id="PF04307">
    <property type="entry name" value="YdjM"/>
    <property type="match status" value="1"/>
</dbReference>
<accession>A0A261RE26</accession>